<protein>
    <recommendedName>
        <fullName evidence="7">Tr-type G domain-containing protein</fullName>
    </recommendedName>
</protein>
<dbReference type="EMBL" id="SGPM01000037">
    <property type="protein sequence ID" value="THH31777.1"/>
    <property type="molecule type" value="Genomic_DNA"/>
</dbReference>
<dbReference type="InterPro" id="IPR027417">
    <property type="entry name" value="P-loop_NTPase"/>
</dbReference>
<dbReference type="CDD" id="cd04165">
    <property type="entry name" value="GTPBP1_like"/>
    <property type="match status" value="1"/>
</dbReference>
<dbReference type="Pfam" id="PF03143">
    <property type="entry name" value="GTP_EFTU_D3"/>
    <property type="match status" value="1"/>
</dbReference>
<dbReference type="InterPro" id="IPR009000">
    <property type="entry name" value="Transl_B-barrel_sf"/>
</dbReference>
<keyword evidence="3" id="KW-0251">Elongation factor</keyword>
<comment type="similarity">
    <text evidence="1">Belongs to the TRAFAC class translation factor GTPase superfamily. Classic translation factor GTPase family. EF-Tu/EF-1A subfamily.</text>
</comment>
<sequence>MTSLHKFQTEIDEIHNREVLKQRTAGHAALERDKAKDTKTVKRHATEKAVGKRISEHATPDRDKKVPNENVEKTPVESVPTGTEDAMDADEELRRNEEEIQSLLLSGMEEDHNRARDMIASILTSRRGEHLFRVGARPQHLKLFSGEAITVEDTGGVQRTVEELDTLHEKITEIVEEVGGKTTVLFEDRITAPRITLLLRLPPPSVALTPEVRCAVVGNVDSGKSTTLGVLTRGALDDGRGRARVSLFRHKHEVESGRTSSVGMEILGFGPSGAPILPPTSHSNDPDVIRREKMSWEDISVQASKIISFIDLAGHERYLKTTLYGLTSGSPSCVILIVGGNAGLIGMSKEHLAIALALSVPVVVCITKIDMTPANVLAETIKQVTRILKSPGCRKTPVFVKSMETAVEVSQVFAKERLCPVIQLSNVTGEGLDYLRTFLNLLPSSEGDTEKFIADQPLEYCVTEVWSVPYVGTVVDGILNAGHVKAGDSILIGPDSNGNFTPTSIKTIQRKRASVNSAQAGQCVSFALKRMRRAAVRKGMVIVHKTDAGPPRAVRQFEGQVLILYHNTTLQRNYQAMLHCGAIRQTVRIIGMDHPQGVLRTGDRATVTFEFISHPEYIKEGMKLLFREGKTKGLGVITRIL</sequence>
<evidence type="ECO:0000256" key="1">
    <source>
        <dbReference type="ARBA" id="ARBA00007249"/>
    </source>
</evidence>
<dbReference type="CDD" id="cd03694">
    <property type="entry name" value="GTPBP_II"/>
    <property type="match status" value="1"/>
</dbReference>
<gene>
    <name evidence="8" type="ORF">EUX98_g2383</name>
</gene>
<dbReference type="InterPro" id="IPR000795">
    <property type="entry name" value="T_Tr_GTP-bd_dom"/>
</dbReference>
<feature type="domain" description="Tr-type G" evidence="7">
    <location>
        <begin position="209"/>
        <end position="446"/>
    </location>
</feature>
<dbReference type="Pfam" id="PF00009">
    <property type="entry name" value="GTP_EFTU"/>
    <property type="match status" value="1"/>
</dbReference>
<proteinExistence type="inferred from homology"/>
<comment type="caution">
    <text evidence="8">The sequence shown here is derived from an EMBL/GenBank/DDBJ whole genome shotgun (WGS) entry which is preliminary data.</text>
</comment>
<dbReference type="Proteomes" id="UP000308730">
    <property type="component" value="Unassembled WGS sequence"/>
</dbReference>
<dbReference type="SUPFAM" id="SSF52540">
    <property type="entry name" value="P-loop containing nucleoside triphosphate hydrolases"/>
    <property type="match status" value="1"/>
</dbReference>
<dbReference type="InterPro" id="IPR004160">
    <property type="entry name" value="Transl_elong_EFTu/EF1A_C"/>
</dbReference>
<dbReference type="CDD" id="cd03708">
    <property type="entry name" value="GTPBP_III"/>
    <property type="match status" value="1"/>
</dbReference>
<accession>A0A4S4N1A2</accession>
<reference evidence="8 9" key="1">
    <citation type="submission" date="2019-02" db="EMBL/GenBank/DDBJ databases">
        <title>Genome sequencing of the rare red list fungi Antrodiella citrinella (Flaviporus citrinellus).</title>
        <authorList>
            <person name="Buettner E."/>
            <person name="Kellner H."/>
        </authorList>
    </citation>
    <scope>NUCLEOTIDE SEQUENCE [LARGE SCALE GENOMIC DNA]</scope>
    <source>
        <strain evidence="8 9">DSM 108506</strain>
    </source>
</reference>
<keyword evidence="4" id="KW-0648">Protein biosynthesis</keyword>
<dbReference type="PANTHER" id="PTHR43721:SF9">
    <property type="entry name" value="GTP-BINDING PROTEIN 1"/>
    <property type="match status" value="1"/>
</dbReference>
<dbReference type="OrthoDB" id="248233at2759"/>
<dbReference type="InterPro" id="IPR004161">
    <property type="entry name" value="EFTu-like_2"/>
</dbReference>
<evidence type="ECO:0000256" key="4">
    <source>
        <dbReference type="ARBA" id="ARBA00022917"/>
    </source>
</evidence>
<dbReference type="SUPFAM" id="SSF50465">
    <property type="entry name" value="EF-Tu/eEF-1alpha/eIF2-gamma C-terminal domain"/>
    <property type="match status" value="1"/>
</dbReference>
<dbReference type="FunFam" id="2.40.30.10:FF:000084">
    <property type="entry name" value="GTP-binding elongation factor Tu family"/>
    <property type="match status" value="1"/>
</dbReference>
<dbReference type="AlphaFoldDB" id="A0A4S4N1A2"/>
<dbReference type="InterPro" id="IPR035531">
    <property type="entry name" value="GTPBP1-like"/>
</dbReference>
<keyword evidence="5" id="KW-0342">GTP-binding</keyword>
<keyword evidence="9" id="KW-1185">Reference proteome</keyword>
<evidence type="ECO:0000256" key="6">
    <source>
        <dbReference type="SAM" id="MobiDB-lite"/>
    </source>
</evidence>
<feature type="region of interest" description="Disordered" evidence="6">
    <location>
        <begin position="22"/>
        <end position="84"/>
    </location>
</feature>
<dbReference type="GO" id="GO:0003924">
    <property type="term" value="F:GTPase activity"/>
    <property type="evidence" value="ECO:0007669"/>
    <property type="project" value="InterPro"/>
</dbReference>
<evidence type="ECO:0000256" key="3">
    <source>
        <dbReference type="ARBA" id="ARBA00022768"/>
    </source>
</evidence>
<dbReference type="InterPro" id="IPR009001">
    <property type="entry name" value="Transl_elong_EF1A/Init_IF2_C"/>
</dbReference>
<dbReference type="SUPFAM" id="SSF50447">
    <property type="entry name" value="Translation proteins"/>
    <property type="match status" value="1"/>
</dbReference>
<dbReference type="Gene3D" id="2.40.30.10">
    <property type="entry name" value="Translation factors"/>
    <property type="match status" value="1"/>
</dbReference>
<keyword evidence="2" id="KW-0547">Nucleotide-binding</keyword>
<dbReference type="InterPro" id="IPR050055">
    <property type="entry name" value="EF-Tu_GTPase"/>
</dbReference>
<dbReference type="GO" id="GO:0003746">
    <property type="term" value="F:translation elongation factor activity"/>
    <property type="evidence" value="ECO:0007669"/>
    <property type="project" value="UniProtKB-KW"/>
</dbReference>
<dbReference type="Pfam" id="PF03144">
    <property type="entry name" value="GTP_EFTU_D2"/>
    <property type="match status" value="1"/>
</dbReference>
<evidence type="ECO:0000259" key="7">
    <source>
        <dbReference type="PROSITE" id="PS51722"/>
    </source>
</evidence>
<feature type="compositionally biased region" description="Basic and acidic residues" evidence="6">
    <location>
        <begin position="29"/>
        <end position="75"/>
    </location>
</feature>
<dbReference type="FunFam" id="3.40.50.300:FF:000091">
    <property type="entry name" value="Probable GTP-binding protein 1"/>
    <property type="match status" value="1"/>
</dbReference>
<evidence type="ECO:0000256" key="5">
    <source>
        <dbReference type="ARBA" id="ARBA00023134"/>
    </source>
</evidence>
<dbReference type="PANTHER" id="PTHR43721">
    <property type="entry name" value="ELONGATION FACTOR TU-RELATED"/>
    <property type="match status" value="1"/>
</dbReference>
<dbReference type="GO" id="GO:0005525">
    <property type="term" value="F:GTP binding"/>
    <property type="evidence" value="ECO:0007669"/>
    <property type="project" value="UniProtKB-KW"/>
</dbReference>
<name>A0A4S4N1A2_9APHY</name>
<dbReference type="PROSITE" id="PS51722">
    <property type="entry name" value="G_TR_2"/>
    <property type="match status" value="1"/>
</dbReference>
<dbReference type="FunFam" id="2.40.30.10:FF:000014">
    <property type="entry name" value="Probable GTP-binding protein 1"/>
    <property type="match status" value="1"/>
</dbReference>
<evidence type="ECO:0000256" key="2">
    <source>
        <dbReference type="ARBA" id="ARBA00022741"/>
    </source>
</evidence>
<evidence type="ECO:0000313" key="8">
    <source>
        <dbReference type="EMBL" id="THH31777.1"/>
    </source>
</evidence>
<evidence type="ECO:0000313" key="9">
    <source>
        <dbReference type="Proteomes" id="UP000308730"/>
    </source>
</evidence>
<dbReference type="Gene3D" id="3.40.50.300">
    <property type="entry name" value="P-loop containing nucleotide triphosphate hydrolases"/>
    <property type="match status" value="1"/>
</dbReference>
<organism evidence="8 9">
    <name type="scientific">Antrodiella citrinella</name>
    <dbReference type="NCBI Taxonomy" id="2447956"/>
    <lineage>
        <taxon>Eukaryota</taxon>
        <taxon>Fungi</taxon>
        <taxon>Dikarya</taxon>
        <taxon>Basidiomycota</taxon>
        <taxon>Agaricomycotina</taxon>
        <taxon>Agaricomycetes</taxon>
        <taxon>Polyporales</taxon>
        <taxon>Steccherinaceae</taxon>
        <taxon>Antrodiella</taxon>
    </lineage>
</organism>